<evidence type="ECO:0000313" key="10">
    <source>
        <dbReference type="WBParaSite" id="Gr19_v10_g6409.t1"/>
    </source>
</evidence>
<comment type="similarity">
    <text evidence="1">Belongs to the importin alpha family.</text>
</comment>
<dbReference type="Gene3D" id="1.25.10.10">
    <property type="entry name" value="Leucine-rich Repeat Variant"/>
    <property type="match status" value="1"/>
</dbReference>
<proteinExistence type="inferred from homology"/>
<dbReference type="PROSITE" id="PS50176">
    <property type="entry name" value="ARM_REPEAT"/>
    <property type="match status" value="1"/>
</dbReference>
<dbReference type="Gene3D" id="3.30.40.10">
    <property type="entry name" value="Zinc/RING finger domain, C3HC4 (zinc finger)"/>
    <property type="match status" value="1"/>
</dbReference>
<evidence type="ECO:0000256" key="4">
    <source>
        <dbReference type="ARBA" id="ARBA00022833"/>
    </source>
</evidence>
<dbReference type="AlphaFoldDB" id="A0A914I373"/>
<keyword evidence="3 6" id="KW-0479">Metal-binding</keyword>
<evidence type="ECO:0000256" key="5">
    <source>
        <dbReference type="ARBA" id="ARBA00022927"/>
    </source>
</evidence>
<evidence type="ECO:0000256" key="2">
    <source>
        <dbReference type="ARBA" id="ARBA00022448"/>
    </source>
</evidence>
<evidence type="ECO:0000256" key="6">
    <source>
        <dbReference type="PROSITE-ProRule" id="PRU00175"/>
    </source>
</evidence>
<dbReference type="InterPro" id="IPR011989">
    <property type="entry name" value="ARM-like"/>
</dbReference>
<evidence type="ECO:0000256" key="7">
    <source>
        <dbReference type="PROSITE-ProRule" id="PRU00259"/>
    </source>
</evidence>
<dbReference type="Proteomes" id="UP000887572">
    <property type="component" value="Unplaced"/>
</dbReference>
<keyword evidence="2" id="KW-0813">Transport</keyword>
<dbReference type="InterPro" id="IPR016024">
    <property type="entry name" value="ARM-type_fold"/>
</dbReference>
<dbReference type="GO" id="GO:0008270">
    <property type="term" value="F:zinc ion binding"/>
    <property type="evidence" value="ECO:0007669"/>
    <property type="project" value="UniProtKB-KW"/>
</dbReference>
<protein>
    <submittedName>
        <fullName evidence="10">RING-type domain-containing protein</fullName>
    </submittedName>
</protein>
<dbReference type="WBParaSite" id="Gr19_v10_g6409.t1">
    <property type="protein sequence ID" value="Gr19_v10_g6409.t1"/>
    <property type="gene ID" value="Gr19_v10_g6409"/>
</dbReference>
<keyword evidence="5" id="KW-0653">Protein transport</keyword>
<dbReference type="Pfam" id="PF13920">
    <property type="entry name" value="zf-C3HC4_3"/>
    <property type="match status" value="1"/>
</dbReference>
<dbReference type="PROSITE" id="PS50089">
    <property type="entry name" value="ZF_RING_2"/>
    <property type="match status" value="1"/>
</dbReference>
<dbReference type="Pfam" id="PF00514">
    <property type="entry name" value="Arm"/>
    <property type="match status" value="4"/>
</dbReference>
<dbReference type="SMART" id="SM00185">
    <property type="entry name" value="ARM"/>
    <property type="match status" value="4"/>
</dbReference>
<name>A0A914I373_GLORO</name>
<dbReference type="InterPro" id="IPR013083">
    <property type="entry name" value="Znf_RING/FYVE/PHD"/>
</dbReference>
<keyword evidence="3 6" id="KW-0863">Zinc-finger</keyword>
<evidence type="ECO:0000259" key="8">
    <source>
        <dbReference type="PROSITE" id="PS50089"/>
    </source>
</evidence>
<evidence type="ECO:0000256" key="3">
    <source>
        <dbReference type="ARBA" id="ARBA00022771"/>
    </source>
</evidence>
<sequence length="311" mass="33515">MSQTVNSSTLVSQAKSADPNERLPAVSRICGLLSKSANADKLLIAEFVSIGILPVLVSCLKANDDKLIVEAASAIGNIADGNAREVVEAGAVPLLVKLLQSPNMEVCTYTAKALGNIADGNAREVIEAGAVPHLVNLLHSPNMEVCENTAMAFARIVDDEFNCASNDHVLAVIEAGALPPLIKLTQTPNEDVCTHASFAIECIIVQIPNLYGYCLEVELMQSNGESVIQLLKEFGGLQKIEQLKTNESEVVLKMIEMLQSSNGCVVCFHKKIEIAFIPCWHACVCEVCADKIGTCPMCHQIINDKKRIYLP</sequence>
<dbReference type="PANTHER" id="PTHR23316">
    <property type="entry name" value="IMPORTIN ALPHA"/>
    <property type="match status" value="1"/>
</dbReference>
<dbReference type="SUPFAM" id="SSF48371">
    <property type="entry name" value="ARM repeat"/>
    <property type="match status" value="1"/>
</dbReference>
<keyword evidence="9" id="KW-1185">Reference proteome</keyword>
<accession>A0A914I373</accession>
<evidence type="ECO:0000256" key="1">
    <source>
        <dbReference type="ARBA" id="ARBA00010394"/>
    </source>
</evidence>
<reference evidence="10" key="1">
    <citation type="submission" date="2022-11" db="UniProtKB">
        <authorList>
            <consortium name="WormBaseParasite"/>
        </authorList>
    </citation>
    <scope>IDENTIFICATION</scope>
</reference>
<feature type="repeat" description="ARM" evidence="7">
    <location>
        <begin position="90"/>
        <end position="118"/>
    </location>
</feature>
<dbReference type="GO" id="GO:0015031">
    <property type="term" value="P:protein transport"/>
    <property type="evidence" value="ECO:0007669"/>
    <property type="project" value="UniProtKB-KW"/>
</dbReference>
<dbReference type="InterPro" id="IPR000225">
    <property type="entry name" value="Armadillo"/>
</dbReference>
<dbReference type="InterPro" id="IPR001841">
    <property type="entry name" value="Znf_RING"/>
</dbReference>
<feature type="domain" description="RING-type" evidence="8">
    <location>
        <begin position="264"/>
        <end position="299"/>
    </location>
</feature>
<evidence type="ECO:0000313" key="9">
    <source>
        <dbReference type="Proteomes" id="UP000887572"/>
    </source>
</evidence>
<organism evidence="9 10">
    <name type="scientific">Globodera rostochiensis</name>
    <name type="common">Golden nematode worm</name>
    <name type="synonym">Heterodera rostochiensis</name>
    <dbReference type="NCBI Taxonomy" id="31243"/>
    <lineage>
        <taxon>Eukaryota</taxon>
        <taxon>Metazoa</taxon>
        <taxon>Ecdysozoa</taxon>
        <taxon>Nematoda</taxon>
        <taxon>Chromadorea</taxon>
        <taxon>Rhabditida</taxon>
        <taxon>Tylenchina</taxon>
        <taxon>Tylenchomorpha</taxon>
        <taxon>Tylenchoidea</taxon>
        <taxon>Heteroderidae</taxon>
        <taxon>Heteroderinae</taxon>
        <taxon>Globodera</taxon>
    </lineage>
</organism>
<keyword evidence="4" id="KW-0862">Zinc</keyword>